<dbReference type="KEGG" id="gms:SOIL9_54440"/>
<evidence type="ECO:0000313" key="10">
    <source>
        <dbReference type="Proteomes" id="UP000464178"/>
    </source>
</evidence>
<keyword evidence="6 7" id="KW-0472">Membrane</keyword>
<dbReference type="AlphaFoldDB" id="A0A6P2CYJ0"/>
<proteinExistence type="inferred from homology"/>
<organism evidence="9 10">
    <name type="scientific">Gemmata massiliana</name>
    <dbReference type="NCBI Taxonomy" id="1210884"/>
    <lineage>
        <taxon>Bacteria</taxon>
        <taxon>Pseudomonadati</taxon>
        <taxon>Planctomycetota</taxon>
        <taxon>Planctomycetia</taxon>
        <taxon>Gemmatales</taxon>
        <taxon>Gemmataceae</taxon>
        <taxon>Gemmata</taxon>
    </lineage>
</organism>
<keyword evidence="4 7" id="KW-0812">Transmembrane</keyword>
<keyword evidence="9" id="KW-0449">Lipoprotein</keyword>
<keyword evidence="3" id="KW-1003">Cell membrane</keyword>
<comment type="subcellular location">
    <subcellularLocation>
        <location evidence="1">Cell membrane</location>
        <topology evidence="1">Multi-pass membrane protein</topology>
    </subcellularLocation>
</comment>
<evidence type="ECO:0000256" key="6">
    <source>
        <dbReference type="ARBA" id="ARBA00023136"/>
    </source>
</evidence>
<feature type="transmembrane region" description="Helical" evidence="7">
    <location>
        <begin position="393"/>
        <end position="417"/>
    </location>
</feature>
<dbReference type="Proteomes" id="UP000464178">
    <property type="component" value="Chromosome"/>
</dbReference>
<evidence type="ECO:0000256" key="4">
    <source>
        <dbReference type="ARBA" id="ARBA00022692"/>
    </source>
</evidence>
<dbReference type="EMBL" id="LR593886">
    <property type="protein sequence ID" value="VTR92270.1"/>
    <property type="molecule type" value="Genomic_DNA"/>
</dbReference>
<dbReference type="PANTHER" id="PTHR30489">
    <property type="entry name" value="LIPOPROTEIN-RELEASING SYSTEM TRANSMEMBRANE PROTEIN LOLE"/>
    <property type="match status" value="1"/>
</dbReference>
<keyword evidence="10" id="KW-1185">Reference proteome</keyword>
<comment type="similarity">
    <text evidence="2">Belongs to the ABC-4 integral membrane protein family. LolC/E subfamily.</text>
</comment>
<name>A0A6P2CYJ0_9BACT</name>
<dbReference type="GO" id="GO:0098797">
    <property type="term" value="C:plasma membrane protein complex"/>
    <property type="evidence" value="ECO:0007669"/>
    <property type="project" value="TreeGrafter"/>
</dbReference>
<dbReference type="InterPro" id="IPR003838">
    <property type="entry name" value="ABC3_permease_C"/>
</dbReference>
<gene>
    <name evidence="9" type="ORF">SOIL9_54440</name>
</gene>
<evidence type="ECO:0000256" key="3">
    <source>
        <dbReference type="ARBA" id="ARBA00022475"/>
    </source>
</evidence>
<dbReference type="PANTHER" id="PTHR30489:SF0">
    <property type="entry name" value="LIPOPROTEIN-RELEASING SYSTEM TRANSMEMBRANE PROTEIN LOLE"/>
    <property type="match status" value="1"/>
</dbReference>
<dbReference type="InterPro" id="IPR051447">
    <property type="entry name" value="Lipoprotein-release_system"/>
</dbReference>
<dbReference type="GO" id="GO:0044874">
    <property type="term" value="P:lipoprotein localization to outer membrane"/>
    <property type="evidence" value="ECO:0007669"/>
    <property type="project" value="TreeGrafter"/>
</dbReference>
<accession>A0A6P2CYJ0</accession>
<evidence type="ECO:0000256" key="2">
    <source>
        <dbReference type="ARBA" id="ARBA00005236"/>
    </source>
</evidence>
<evidence type="ECO:0000256" key="1">
    <source>
        <dbReference type="ARBA" id="ARBA00004651"/>
    </source>
</evidence>
<evidence type="ECO:0000259" key="8">
    <source>
        <dbReference type="Pfam" id="PF02687"/>
    </source>
</evidence>
<feature type="domain" description="ABC3 transporter permease C-terminal" evidence="8">
    <location>
        <begin position="396"/>
        <end position="529"/>
    </location>
</feature>
<feature type="transmembrane region" description="Helical" evidence="7">
    <location>
        <begin position="499"/>
        <end position="522"/>
    </location>
</feature>
<protein>
    <recommendedName>
        <fullName evidence="8">ABC3 transporter permease C-terminal domain-containing protein</fullName>
    </recommendedName>
</protein>
<evidence type="ECO:0000313" key="9">
    <source>
        <dbReference type="EMBL" id="VTR92270.1"/>
    </source>
</evidence>
<sequence>MYKLLLCVRYLQTRYLAFICIVSVMLGVATLIVVNAVMSGFSTKLKDRLHGVLSDVVVDTDRPDGFEIVREATRDLTADEAKKFGADTRMIRGGSIEVSRQQTPHALVIETTDGKTLTTRRHLTPAGIAHEIQTGPVGDKIEAVTPTIETFAVLQFRDDYNRIVAKPVRLIGIDPEGRTAVGGFSEYLTRQKDSPHPNFDLTPEALQRVEWNRRRHDREAPQVVQSKAVATTIPPLPDAIPEPKMDVDVGIPKPKMHGVIVGHSLAHFRYHNKEGQMVEEVALSPGDNVILTTAGGEDLKPVWGSFYVADYLKTEMSEYDQSYVYVPLEQLQSIRGMADRATAFQLRLKNYDRDKAAVCEELRKYFPHREAKVATWEELQGPLLSAIEVERSILNILLFMIVGVAGFSILAIFTMIVSEKYRDIGIMKSLGASSWGVMSIFLGYGLLLGTVGCGLGTALGLTITRYINEIEAFLTRQTGAALFPKDVYYFKEIPTNVEWLTVVGVNLGAVLIASTFSLLPAWRAATLQPVRALRFE</sequence>
<feature type="transmembrane region" description="Helical" evidence="7">
    <location>
        <begin position="15"/>
        <end position="38"/>
    </location>
</feature>
<keyword evidence="5 7" id="KW-1133">Transmembrane helix</keyword>
<evidence type="ECO:0000256" key="7">
    <source>
        <dbReference type="SAM" id="Phobius"/>
    </source>
</evidence>
<dbReference type="RefSeq" id="WP_162667164.1">
    <property type="nucleotide sequence ID" value="NZ_LR593886.1"/>
</dbReference>
<evidence type="ECO:0000256" key="5">
    <source>
        <dbReference type="ARBA" id="ARBA00022989"/>
    </source>
</evidence>
<feature type="transmembrane region" description="Helical" evidence="7">
    <location>
        <begin position="437"/>
        <end position="461"/>
    </location>
</feature>
<dbReference type="Pfam" id="PF02687">
    <property type="entry name" value="FtsX"/>
    <property type="match status" value="1"/>
</dbReference>
<reference evidence="9 10" key="1">
    <citation type="submission" date="2019-05" db="EMBL/GenBank/DDBJ databases">
        <authorList>
            <consortium name="Science for Life Laboratories"/>
        </authorList>
    </citation>
    <scope>NUCLEOTIDE SEQUENCE [LARGE SCALE GENOMIC DNA]</scope>
    <source>
        <strain evidence="9">Soil9</strain>
    </source>
</reference>